<evidence type="ECO:0000313" key="9">
    <source>
        <dbReference type="Proteomes" id="UP000275883"/>
    </source>
</evidence>
<keyword evidence="9" id="KW-1185">Reference proteome</keyword>
<dbReference type="EMBL" id="VFSY01000007">
    <property type="protein sequence ID" value="TPI02817.1"/>
    <property type="molecule type" value="Genomic_DNA"/>
</dbReference>
<sequence length="224" mass="26160">MLFDTREKQNNEGFKPNVNNEIVKPTPTKSEKTIYVLFWVLSALTIIGLIIMATQYYSRKNRLLRKINDIQESSSLIQAAEKKRRATLLKQMDSVLSYRDFEKETITKVTELRSQLVSLENEESPVELNKKINSIQSGLNLQFENYPDLKASSLYRNFNTEIALQEDEIYTAIRLYNNKVNSFNSEIYTFWTNIIAAKNDMYNQPLFVASEKEREDVDTSMLRN</sequence>
<dbReference type="Pfam" id="PF04011">
    <property type="entry name" value="LemA"/>
    <property type="match status" value="1"/>
</dbReference>
<evidence type="ECO:0000313" key="10">
    <source>
        <dbReference type="Proteomes" id="UP000317904"/>
    </source>
</evidence>
<keyword evidence="5 6" id="KW-0472">Membrane</keyword>
<dbReference type="SUPFAM" id="SSF140478">
    <property type="entry name" value="LemA-like"/>
    <property type="match status" value="1"/>
</dbReference>
<dbReference type="GO" id="GO:0016020">
    <property type="term" value="C:membrane"/>
    <property type="evidence" value="ECO:0007669"/>
    <property type="project" value="UniProtKB-SubCell"/>
</dbReference>
<reference evidence="7 9" key="1">
    <citation type="submission" date="2018-11" db="EMBL/GenBank/DDBJ databases">
        <title>Genome sequence of Mycoplasma struthionis sp. nov.</title>
        <authorList>
            <person name="Spergser J."/>
        </authorList>
    </citation>
    <scope>NUCLEOTIDE SEQUENCE [LARGE SCALE GENOMIC DNA]</scope>
    <source>
        <strain evidence="7 9">237IA</strain>
    </source>
</reference>
<evidence type="ECO:0000256" key="1">
    <source>
        <dbReference type="ARBA" id="ARBA00004167"/>
    </source>
</evidence>
<evidence type="ECO:0000256" key="4">
    <source>
        <dbReference type="ARBA" id="ARBA00022989"/>
    </source>
</evidence>
<evidence type="ECO:0000313" key="8">
    <source>
        <dbReference type="EMBL" id="TPI02817.1"/>
    </source>
</evidence>
<accession>A0A3G8LFN7</accession>
<dbReference type="PANTHER" id="PTHR34478:SF1">
    <property type="entry name" value="PROTEIN LEMA"/>
    <property type="match status" value="1"/>
</dbReference>
<dbReference type="InterPro" id="IPR023353">
    <property type="entry name" value="LemA-like_dom_sf"/>
</dbReference>
<evidence type="ECO:0000256" key="5">
    <source>
        <dbReference type="ARBA" id="ARBA00023136"/>
    </source>
</evidence>
<accession>A0A502M6T5</accession>
<evidence type="ECO:0000256" key="3">
    <source>
        <dbReference type="ARBA" id="ARBA00022692"/>
    </source>
</evidence>
<feature type="transmembrane region" description="Helical" evidence="6">
    <location>
        <begin position="34"/>
        <end position="57"/>
    </location>
</feature>
<dbReference type="PANTHER" id="PTHR34478">
    <property type="entry name" value="PROTEIN LEMA"/>
    <property type="match status" value="1"/>
</dbReference>
<evidence type="ECO:0000313" key="7">
    <source>
        <dbReference type="EMBL" id="AZG68443.1"/>
    </source>
</evidence>
<keyword evidence="4 6" id="KW-1133">Transmembrane helix</keyword>
<organism evidence="7 9">
    <name type="scientific">Mycoplasma struthionis</name>
    <dbReference type="NCBI Taxonomy" id="538220"/>
    <lineage>
        <taxon>Bacteria</taxon>
        <taxon>Bacillati</taxon>
        <taxon>Mycoplasmatota</taxon>
        <taxon>Mollicutes</taxon>
        <taxon>Mycoplasmataceae</taxon>
        <taxon>Mycoplasma</taxon>
    </lineage>
</organism>
<dbReference type="Proteomes" id="UP000317904">
    <property type="component" value="Unassembled WGS sequence"/>
</dbReference>
<evidence type="ECO:0000256" key="2">
    <source>
        <dbReference type="ARBA" id="ARBA00008854"/>
    </source>
</evidence>
<proteinExistence type="inferred from homology"/>
<comment type="similarity">
    <text evidence="2">Belongs to the LemA family.</text>
</comment>
<dbReference type="Gene3D" id="1.20.1440.20">
    <property type="entry name" value="LemA-like domain"/>
    <property type="match status" value="1"/>
</dbReference>
<dbReference type="InterPro" id="IPR007156">
    <property type="entry name" value="MamQ_LemA"/>
</dbReference>
<name>A0A3G8LFN7_9MOLU</name>
<keyword evidence="3 6" id="KW-0812">Transmembrane</keyword>
<dbReference type="AlphaFoldDB" id="A0A3G8LFN7"/>
<dbReference type="KEGG" id="mstr:EGN60_00410"/>
<dbReference type="EMBL" id="CP034044">
    <property type="protein sequence ID" value="AZG68443.1"/>
    <property type="molecule type" value="Genomic_DNA"/>
</dbReference>
<reference evidence="8 10" key="2">
    <citation type="submission" date="2019-06" db="EMBL/GenBank/DDBJ databases">
        <title>A comparative genomics study of ostrich specific Mycoplasmas.</title>
        <authorList>
            <person name="Botes A."/>
            <person name="Nel T."/>
        </authorList>
    </citation>
    <scope>NUCLEOTIDE SEQUENCE [LARGE SCALE GENOMIC DNA]</scope>
    <source>
        <strain evidence="8 10">Ms01</strain>
    </source>
</reference>
<gene>
    <name evidence="7" type="ORF">EGN60_00410</name>
    <name evidence="8" type="ORF">FJM01_00285</name>
</gene>
<protein>
    <submittedName>
        <fullName evidence="7">LemA family protein</fullName>
    </submittedName>
</protein>
<dbReference type="RefSeq" id="WP_124724138.1">
    <property type="nucleotide sequence ID" value="NZ_CP034044.1"/>
</dbReference>
<evidence type="ECO:0000256" key="6">
    <source>
        <dbReference type="SAM" id="Phobius"/>
    </source>
</evidence>
<dbReference type="OrthoDB" id="384498at2"/>
<comment type="subcellular location">
    <subcellularLocation>
        <location evidence="1">Membrane</location>
        <topology evidence="1">Single-pass membrane protein</topology>
    </subcellularLocation>
</comment>
<dbReference type="Proteomes" id="UP000275883">
    <property type="component" value="Chromosome"/>
</dbReference>